<evidence type="ECO:0000256" key="1">
    <source>
        <dbReference type="SAM" id="MobiDB-lite"/>
    </source>
</evidence>
<evidence type="ECO:0000313" key="3">
    <source>
        <dbReference type="Proteomes" id="UP000717328"/>
    </source>
</evidence>
<dbReference type="Proteomes" id="UP000717328">
    <property type="component" value="Unassembled WGS sequence"/>
</dbReference>
<protein>
    <submittedName>
        <fullName evidence="2">Uncharacterized protein</fullName>
    </submittedName>
</protein>
<reference evidence="2" key="2">
    <citation type="submission" date="2021-10" db="EMBL/GenBank/DDBJ databases">
        <title>Phylogenomics reveals ancestral predisposition of the termite-cultivated fungus Termitomyces towards a domesticated lifestyle.</title>
        <authorList>
            <person name="Auxier B."/>
            <person name="Grum-Grzhimaylo A."/>
            <person name="Cardenas M.E."/>
            <person name="Lodge J.D."/>
            <person name="Laessoe T."/>
            <person name="Pedersen O."/>
            <person name="Smith M.E."/>
            <person name="Kuyper T.W."/>
            <person name="Franco-Molano E.A."/>
            <person name="Baroni T.J."/>
            <person name="Aanen D.K."/>
        </authorList>
    </citation>
    <scope>NUCLEOTIDE SEQUENCE</scope>
    <source>
        <strain evidence="2">D49</strain>
    </source>
</reference>
<dbReference type="AlphaFoldDB" id="A0A9P7G0H1"/>
<feature type="compositionally biased region" description="Acidic residues" evidence="1">
    <location>
        <begin position="150"/>
        <end position="163"/>
    </location>
</feature>
<organism evidence="2 3">
    <name type="scientific">Sphagnurus paluster</name>
    <dbReference type="NCBI Taxonomy" id="117069"/>
    <lineage>
        <taxon>Eukaryota</taxon>
        <taxon>Fungi</taxon>
        <taxon>Dikarya</taxon>
        <taxon>Basidiomycota</taxon>
        <taxon>Agaricomycotina</taxon>
        <taxon>Agaricomycetes</taxon>
        <taxon>Agaricomycetidae</taxon>
        <taxon>Agaricales</taxon>
        <taxon>Tricholomatineae</taxon>
        <taxon>Lyophyllaceae</taxon>
        <taxon>Sphagnurus</taxon>
    </lineage>
</organism>
<dbReference type="EMBL" id="JABCKI010005758">
    <property type="protein sequence ID" value="KAG5638512.1"/>
    <property type="molecule type" value="Genomic_DNA"/>
</dbReference>
<keyword evidence="3" id="KW-1185">Reference proteome</keyword>
<accession>A0A9P7G0H1</accession>
<feature type="region of interest" description="Disordered" evidence="1">
    <location>
        <begin position="136"/>
        <end position="173"/>
    </location>
</feature>
<dbReference type="OrthoDB" id="511529at2759"/>
<proteinExistence type="predicted"/>
<name>A0A9P7G0H1_9AGAR</name>
<evidence type="ECO:0000313" key="2">
    <source>
        <dbReference type="EMBL" id="KAG5638512.1"/>
    </source>
</evidence>
<reference evidence="2" key="1">
    <citation type="submission" date="2021-02" db="EMBL/GenBank/DDBJ databases">
        <authorList>
            <person name="Nieuwenhuis M."/>
            <person name="Van De Peppel L.J.J."/>
        </authorList>
    </citation>
    <scope>NUCLEOTIDE SEQUENCE</scope>
    <source>
        <strain evidence="2">D49</strain>
    </source>
</reference>
<comment type="caution">
    <text evidence="2">The sequence shown here is derived from an EMBL/GenBank/DDBJ whole genome shotgun (WGS) entry which is preliminary data.</text>
</comment>
<sequence>MLFFVDPSHYILHFQTLLESSEETHKVATDWCSDSTGTGCPAAGALQEYAVSARMNTLRRSVGEILQVVNIAEAPLKKRPDQSTPSRSLTFANACLKEEINTLAFTKGKVLGRRASHDATLGVTAGLEISANVEGKWKKGSKKKTKRVEDTEEAEDETVDEVETSLPPPVETSLFNQGIRRHRSIQRYRSSLTPIWT</sequence>
<gene>
    <name evidence="2" type="ORF">H0H81_012149</name>
</gene>